<proteinExistence type="predicted"/>
<dbReference type="Proteomes" id="UP000019478">
    <property type="component" value="Unassembled WGS sequence"/>
</dbReference>
<keyword evidence="1" id="KW-0862">Zinc</keyword>
<dbReference type="HOGENOM" id="CLU_036506_0_0_1"/>
<gene>
    <name evidence="4" type="ORF">A1O3_01861</name>
</gene>
<keyword evidence="5" id="KW-1185">Reference proteome</keyword>
<dbReference type="PROSITE" id="PS50103">
    <property type="entry name" value="ZF_C3H1"/>
    <property type="match status" value="1"/>
</dbReference>
<evidence type="ECO:0000256" key="1">
    <source>
        <dbReference type="PROSITE-ProRule" id="PRU00723"/>
    </source>
</evidence>
<dbReference type="OrthoDB" id="4159639at2759"/>
<keyword evidence="1" id="KW-0863">Zinc-finger</keyword>
<keyword evidence="1" id="KW-0479">Metal-binding</keyword>
<sequence>MPEQQTLKPQLFVTRQNGVMVPLIAMDELPIHVQIRNVPRVLDSYNMAGMMGVGVFEARHQYYVVDALNSTKPLFIDSIHAPPSVREQAASPKTNLPEIGKAALAARPVLSAAALPKAFGIGEQPTSDAASNSCTSSNIPVHGESQPARNINHRSVSPASAVAMPASKPAAAAKEQDNAGQAKAPVGCKEYCSFWIRRGECDYAQQGCVYKHEMPLDLPTLERIGHRDIPRWYREKYGLGSLLVAGGKSVPSYGVVDAYAAERKWRVGDDAKRMIRHGLGVSASGHGTRHHTGNNHKSYSCGKARPSEAEKAKEGKEKGKEKAKGHQRELVALKLNEAEEKERKALAAKYKVLRPDHRSIFDHDLDSDSFSNGQEPDDLMAKIRAREQAGWEREKAEAACINASVASATVVSMQANSGRGQRGARRRGGGQRRRTETQAR</sequence>
<feature type="region of interest" description="Disordered" evidence="2">
    <location>
        <begin position="281"/>
        <end position="326"/>
    </location>
</feature>
<protein>
    <recommendedName>
        <fullName evidence="3">C3H1-type domain-containing protein</fullName>
    </recommendedName>
</protein>
<feature type="region of interest" description="Disordered" evidence="2">
    <location>
        <begin position="412"/>
        <end position="440"/>
    </location>
</feature>
<evidence type="ECO:0000313" key="4">
    <source>
        <dbReference type="EMBL" id="EXJ88797.1"/>
    </source>
</evidence>
<feature type="compositionally biased region" description="Basic and acidic residues" evidence="2">
    <location>
        <begin position="305"/>
        <end position="326"/>
    </location>
</feature>
<dbReference type="RefSeq" id="XP_007730194.1">
    <property type="nucleotide sequence ID" value="XM_007732004.1"/>
</dbReference>
<dbReference type="InterPro" id="IPR000571">
    <property type="entry name" value="Znf_CCCH"/>
</dbReference>
<evidence type="ECO:0000259" key="3">
    <source>
        <dbReference type="PROSITE" id="PS50103"/>
    </source>
</evidence>
<comment type="caution">
    <text evidence="4">The sequence shown here is derived from an EMBL/GenBank/DDBJ whole genome shotgun (WGS) entry which is preliminary data.</text>
</comment>
<evidence type="ECO:0000256" key="2">
    <source>
        <dbReference type="SAM" id="MobiDB-lite"/>
    </source>
</evidence>
<dbReference type="eggNOG" id="ENOG502ST3I">
    <property type="taxonomic scope" value="Eukaryota"/>
</dbReference>
<accession>W9Y7H3</accession>
<dbReference type="GO" id="GO:0008270">
    <property type="term" value="F:zinc ion binding"/>
    <property type="evidence" value="ECO:0007669"/>
    <property type="project" value="UniProtKB-KW"/>
</dbReference>
<evidence type="ECO:0000313" key="5">
    <source>
        <dbReference type="Proteomes" id="UP000019478"/>
    </source>
</evidence>
<organism evidence="4 5">
    <name type="scientific">Capronia epimyces CBS 606.96</name>
    <dbReference type="NCBI Taxonomy" id="1182542"/>
    <lineage>
        <taxon>Eukaryota</taxon>
        <taxon>Fungi</taxon>
        <taxon>Dikarya</taxon>
        <taxon>Ascomycota</taxon>
        <taxon>Pezizomycotina</taxon>
        <taxon>Eurotiomycetes</taxon>
        <taxon>Chaetothyriomycetidae</taxon>
        <taxon>Chaetothyriales</taxon>
        <taxon>Herpotrichiellaceae</taxon>
        <taxon>Capronia</taxon>
    </lineage>
</organism>
<feature type="compositionally biased region" description="Basic residues" evidence="2">
    <location>
        <begin position="422"/>
        <end position="432"/>
    </location>
</feature>
<feature type="domain" description="C3H1-type" evidence="3">
    <location>
        <begin position="191"/>
        <end position="215"/>
    </location>
</feature>
<dbReference type="AlphaFoldDB" id="W9Y7H3"/>
<dbReference type="STRING" id="1182542.W9Y7H3"/>
<name>W9Y7H3_9EURO</name>
<reference evidence="4 5" key="1">
    <citation type="submission" date="2013-03" db="EMBL/GenBank/DDBJ databases">
        <title>The Genome Sequence of Capronia epimyces CBS 606.96.</title>
        <authorList>
            <consortium name="The Broad Institute Genomics Platform"/>
            <person name="Cuomo C."/>
            <person name="de Hoog S."/>
            <person name="Gorbushina A."/>
            <person name="Walker B."/>
            <person name="Young S.K."/>
            <person name="Zeng Q."/>
            <person name="Gargeya S."/>
            <person name="Fitzgerald M."/>
            <person name="Haas B."/>
            <person name="Abouelleil A."/>
            <person name="Allen A.W."/>
            <person name="Alvarado L."/>
            <person name="Arachchi H.M."/>
            <person name="Berlin A.M."/>
            <person name="Chapman S.B."/>
            <person name="Gainer-Dewar J."/>
            <person name="Goldberg J."/>
            <person name="Griggs A."/>
            <person name="Gujja S."/>
            <person name="Hansen M."/>
            <person name="Howarth C."/>
            <person name="Imamovic A."/>
            <person name="Ireland A."/>
            <person name="Larimer J."/>
            <person name="McCowan C."/>
            <person name="Murphy C."/>
            <person name="Pearson M."/>
            <person name="Poon T.W."/>
            <person name="Priest M."/>
            <person name="Roberts A."/>
            <person name="Saif S."/>
            <person name="Shea T."/>
            <person name="Sisk P."/>
            <person name="Sykes S."/>
            <person name="Wortman J."/>
            <person name="Nusbaum C."/>
            <person name="Birren B."/>
        </authorList>
    </citation>
    <scope>NUCLEOTIDE SEQUENCE [LARGE SCALE GENOMIC DNA]</scope>
    <source>
        <strain evidence="4 5">CBS 606.96</strain>
    </source>
</reference>
<feature type="zinc finger region" description="C3H1-type" evidence="1">
    <location>
        <begin position="191"/>
        <end position="215"/>
    </location>
</feature>
<dbReference type="GeneID" id="19165994"/>
<dbReference type="EMBL" id="AMGY01000002">
    <property type="protein sequence ID" value="EXJ88797.1"/>
    <property type="molecule type" value="Genomic_DNA"/>
</dbReference>